<dbReference type="PANTHER" id="PTHR35797">
    <property type="entry name" value="PROTEASE-RELATED"/>
    <property type="match status" value="1"/>
</dbReference>
<organism evidence="3 4">
    <name type="scientific">Sphingomonas colocasiae</name>
    <dbReference type="NCBI Taxonomy" id="1848973"/>
    <lineage>
        <taxon>Bacteria</taxon>
        <taxon>Pseudomonadati</taxon>
        <taxon>Pseudomonadota</taxon>
        <taxon>Alphaproteobacteria</taxon>
        <taxon>Sphingomonadales</taxon>
        <taxon>Sphingomonadaceae</taxon>
        <taxon>Sphingomonas</taxon>
    </lineage>
</organism>
<dbReference type="Pfam" id="PF02517">
    <property type="entry name" value="Rce1-like"/>
    <property type="match status" value="1"/>
</dbReference>
<gene>
    <name evidence="3" type="ORF">K7G82_16030</name>
</gene>
<dbReference type="PANTHER" id="PTHR35797:SF1">
    <property type="entry name" value="PROTEASE"/>
    <property type="match status" value="1"/>
</dbReference>
<evidence type="ECO:0000313" key="4">
    <source>
        <dbReference type="Proteomes" id="UP000706039"/>
    </source>
</evidence>
<dbReference type="EMBL" id="JAINVV010000008">
    <property type="protein sequence ID" value="MBY8823814.1"/>
    <property type="molecule type" value="Genomic_DNA"/>
</dbReference>
<evidence type="ECO:0000256" key="1">
    <source>
        <dbReference type="SAM" id="Phobius"/>
    </source>
</evidence>
<keyword evidence="3" id="KW-0645">Protease</keyword>
<feature type="transmembrane region" description="Helical" evidence="1">
    <location>
        <begin position="197"/>
        <end position="217"/>
    </location>
</feature>
<feature type="domain" description="CAAX prenyl protease 2/Lysostaphin resistance protein A-like" evidence="2">
    <location>
        <begin position="135"/>
        <end position="237"/>
    </location>
</feature>
<evidence type="ECO:0000313" key="3">
    <source>
        <dbReference type="EMBL" id="MBY8823814.1"/>
    </source>
</evidence>
<sequence>MDRGKLTGDVSLFLVLTLAISCIFYALILSAGPVQGLRLYITGLMWAPAVGALLTVHIRKLDLASLGWGWGENRWNLAGYLIPLGYAGIAYLIIWLTGLGGFADAKNVAQFAEMLGWKNAEPAIVVIGYVLLAATAGFVTSLATGLGEEIGWRGFLAPRMAALTGFTPSVFIVGLIWGAWHMPLLLFGDYNQGTEWWVAAPCFMVLVFSVSMIMAWLRLRSGSLWPCAILHASHNLFIQAVFTPLTGERGTATAYAIDEFGIVVPAVLIGFAIWFWLRRGQVSQPAIAS</sequence>
<keyword evidence="1" id="KW-0472">Membrane</keyword>
<dbReference type="Proteomes" id="UP000706039">
    <property type="component" value="Unassembled WGS sequence"/>
</dbReference>
<proteinExistence type="predicted"/>
<keyword evidence="3" id="KW-0378">Hydrolase</keyword>
<protein>
    <submittedName>
        <fullName evidence="3">CPBP family intramembrane metalloprotease</fullName>
    </submittedName>
</protein>
<keyword evidence="4" id="KW-1185">Reference proteome</keyword>
<accession>A0ABS7PUZ4</accession>
<reference evidence="3 4" key="1">
    <citation type="submission" date="2021-08" db="EMBL/GenBank/DDBJ databases">
        <authorList>
            <person name="Tuo L."/>
        </authorList>
    </citation>
    <scope>NUCLEOTIDE SEQUENCE [LARGE SCALE GENOMIC DNA]</scope>
    <source>
        <strain evidence="3 4">JCM 31229</strain>
    </source>
</reference>
<feature type="transmembrane region" description="Helical" evidence="1">
    <location>
        <begin position="12"/>
        <end position="31"/>
    </location>
</feature>
<dbReference type="PROSITE" id="PS51257">
    <property type="entry name" value="PROKAR_LIPOPROTEIN"/>
    <property type="match status" value="1"/>
</dbReference>
<keyword evidence="3" id="KW-0482">Metalloprotease</keyword>
<comment type="caution">
    <text evidence="3">The sequence shown here is derived from an EMBL/GenBank/DDBJ whole genome shotgun (WGS) entry which is preliminary data.</text>
</comment>
<evidence type="ECO:0000259" key="2">
    <source>
        <dbReference type="Pfam" id="PF02517"/>
    </source>
</evidence>
<dbReference type="InterPro" id="IPR042150">
    <property type="entry name" value="MmRce1-like"/>
</dbReference>
<feature type="transmembrane region" description="Helical" evidence="1">
    <location>
        <begin position="156"/>
        <end position="177"/>
    </location>
</feature>
<keyword evidence="1" id="KW-1133">Transmembrane helix</keyword>
<feature type="transmembrane region" description="Helical" evidence="1">
    <location>
        <begin position="254"/>
        <end position="277"/>
    </location>
</feature>
<dbReference type="GO" id="GO:0008237">
    <property type="term" value="F:metallopeptidase activity"/>
    <property type="evidence" value="ECO:0007669"/>
    <property type="project" value="UniProtKB-KW"/>
</dbReference>
<feature type="transmembrane region" description="Helical" evidence="1">
    <location>
        <begin position="77"/>
        <end position="103"/>
    </location>
</feature>
<dbReference type="InterPro" id="IPR003675">
    <property type="entry name" value="Rce1/LyrA-like_dom"/>
</dbReference>
<dbReference type="RefSeq" id="WP_222990930.1">
    <property type="nucleotide sequence ID" value="NZ_JAINVV010000008.1"/>
</dbReference>
<feature type="transmembrane region" description="Helical" evidence="1">
    <location>
        <begin position="123"/>
        <end position="144"/>
    </location>
</feature>
<name>A0ABS7PUZ4_9SPHN</name>
<feature type="transmembrane region" description="Helical" evidence="1">
    <location>
        <begin position="37"/>
        <end position="56"/>
    </location>
</feature>
<keyword evidence="1" id="KW-0812">Transmembrane</keyword>